<dbReference type="Pfam" id="PF00635">
    <property type="entry name" value="Motile_Sperm"/>
    <property type="match status" value="1"/>
</dbReference>
<dbReference type="PIRSF" id="PIRSF019693">
    <property type="entry name" value="VAMP-associated"/>
    <property type="match status" value="1"/>
</dbReference>
<evidence type="ECO:0000313" key="6">
    <source>
        <dbReference type="Proteomes" id="UP001472677"/>
    </source>
</evidence>
<dbReference type="InterPro" id="IPR013783">
    <property type="entry name" value="Ig-like_fold"/>
</dbReference>
<comment type="similarity">
    <text evidence="1">Belongs to the VAMP-associated protein (VAP) (TC 9.B.17) family.</text>
</comment>
<protein>
    <recommendedName>
        <fullName evidence="4">MSP domain-containing protein</fullName>
    </recommendedName>
</protein>
<dbReference type="EMBL" id="JBBPBM010000075">
    <property type="protein sequence ID" value="KAK8512098.1"/>
    <property type="molecule type" value="Genomic_DNA"/>
</dbReference>
<evidence type="ECO:0000256" key="3">
    <source>
        <dbReference type="SAM" id="Phobius"/>
    </source>
</evidence>
<evidence type="ECO:0000259" key="4">
    <source>
        <dbReference type="PROSITE" id="PS50202"/>
    </source>
</evidence>
<name>A0ABR2BYD1_9ROSI</name>
<dbReference type="PROSITE" id="PS50202">
    <property type="entry name" value="MSP"/>
    <property type="match status" value="1"/>
</dbReference>
<feature type="transmembrane region" description="Helical" evidence="3">
    <location>
        <begin position="330"/>
        <end position="350"/>
    </location>
</feature>
<feature type="domain" description="MSP" evidence="4">
    <location>
        <begin position="37"/>
        <end position="162"/>
    </location>
</feature>
<dbReference type="Proteomes" id="UP001472677">
    <property type="component" value="Unassembled WGS sequence"/>
</dbReference>
<dbReference type="PANTHER" id="PTHR10809:SF148">
    <property type="entry name" value="OS01G0936800 PROTEIN"/>
    <property type="match status" value="1"/>
</dbReference>
<sequence length="353" mass="40002">MTSELLEIHPQQLNFTCNFPLLLFRFPQNLPVEMLFNFSLQPDLLFAFFTLTEVELKKQSSCLIQLTNNSDQYVAFKVKTTSPKKYYVRPNIGIVKPKSTYDFTVTMQAQIVTPPDLMCKDKFLIQSTVIPLRTAEEDVTSNMFSKESGRHIEEKKLKVSLTSPLQSHVLTVINGDLKQDMNHETSSLGDKAWQGVENIPPSQKVAEDLMGFETAKNTVEFRETMGDEQFKTSIDETKELNAASNLQLSLREDVQALKSTKSTKEMKFDDSFEGLESKISFMDSKLKLAEVAIMKLTQERSMATLEKHKLQSELEALKMKSAAAGRTIQVGFPFLYVCMVAVMSLVIGYFSHI</sequence>
<keyword evidence="3" id="KW-1133">Transmembrane helix</keyword>
<feature type="coiled-coil region" evidence="2">
    <location>
        <begin position="293"/>
        <end position="320"/>
    </location>
</feature>
<dbReference type="SUPFAM" id="SSF49354">
    <property type="entry name" value="PapD-like"/>
    <property type="match status" value="1"/>
</dbReference>
<dbReference type="Gene3D" id="2.60.40.10">
    <property type="entry name" value="Immunoglobulins"/>
    <property type="match status" value="1"/>
</dbReference>
<evidence type="ECO:0000256" key="2">
    <source>
        <dbReference type="SAM" id="Coils"/>
    </source>
</evidence>
<dbReference type="InterPro" id="IPR008962">
    <property type="entry name" value="PapD-like_sf"/>
</dbReference>
<keyword evidence="2" id="KW-0175">Coiled coil</keyword>
<organism evidence="5 6">
    <name type="scientific">Hibiscus sabdariffa</name>
    <name type="common">roselle</name>
    <dbReference type="NCBI Taxonomy" id="183260"/>
    <lineage>
        <taxon>Eukaryota</taxon>
        <taxon>Viridiplantae</taxon>
        <taxon>Streptophyta</taxon>
        <taxon>Embryophyta</taxon>
        <taxon>Tracheophyta</taxon>
        <taxon>Spermatophyta</taxon>
        <taxon>Magnoliopsida</taxon>
        <taxon>eudicotyledons</taxon>
        <taxon>Gunneridae</taxon>
        <taxon>Pentapetalae</taxon>
        <taxon>rosids</taxon>
        <taxon>malvids</taxon>
        <taxon>Malvales</taxon>
        <taxon>Malvaceae</taxon>
        <taxon>Malvoideae</taxon>
        <taxon>Hibiscus</taxon>
    </lineage>
</organism>
<keyword evidence="3" id="KW-0812">Transmembrane</keyword>
<evidence type="ECO:0000313" key="5">
    <source>
        <dbReference type="EMBL" id="KAK8512098.1"/>
    </source>
</evidence>
<reference evidence="5 6" key="1">
    <citation type="journal article" date="2024" name="G3 (Bethesda)">
        <title>Genome assembly of Hibiscus sabdariffa L. provides insights into metabolisms of medicinal natural products.</title>
        <authorList>
            <person name="Kim T."/>
        </authorList>
    </citation>
    <scope>NUCLEOTIDE SEQUENCE [LARGE SCALE GENOMIC DNA]</scope>
    <source>
        <strain evidence="5">TK-2024</strain>
        <tissue evidence="5">Old leaves</tissue>
    </source>
</reference>
<accession>A0ABR2BYD1</accession>
<dbReference type="InterPro" id="IPR000535">
    <property type="entry name" value="MSP_dom"/>
</dbReference>
<keyword evidence="6" id="KW-1185">Reference proteome</keyword>
<dbReference type="InterPro" id="IPR016763">
    <property type="entry name" value="VAP"/>
</dbReference>
<evidence type="ECO:0000256" key="1">
    <source>
        <dbReference type="ARBA" id="ARBA00008932"/>
    </source>
</evidence>
<proteinExistence type="inferred from homology"/>
<comment type="caution">
    <text evidence="5">The sequence shown here is derived from an EMBL/GenBank/DDBJ whole genome shotgun (WGS) entry which is preliminary data.</text>
</comment>
<dbReference type="PANTHER" id="PTHR10809">
    <property type="entry name" value="VESICLE-ASSOCIATED MEMBRANE PROTEIN-ASSOCIATED PROTEIN"/>
    <property type="match status" value="1"/>
</dbReference>
<gene>
    <name evidence="5" type="ORF">V6N12_018579</name>
</gene>
<keyword evidence="3" id="KW-0472">Membrane</keyword>